<dbReference type="EMBL" id="JAVIJP010000081">
    <property type="protein sequence ID" value="KAL3617838.1"/>
    <property type="molecule type" value="Genomic_DNA"/>
</dbReference>
<reference evidence="2" key="1">
    <citation type="journal article" date="2024" name="IScience">
        <title>Strigolactones Initiate the Formation of Haustorium-like Structures in Castilleja.</title>
        <authorList>
            <person name="Buerger M."/>
            <person name="Peterson D."/>
            <person name="Chory J."/>
        </authorList>
    </citation>
    <scope>NUCLEOTIDE SEQUENCE [LARGE SCALE GENOMIC DNA]</scope>
</reference>
<evidence type="ECO:0000313" key="1">
    <source>
        <dbReference type="EMBL" id="KAL3617838.1"/>
    </source>
</evidence>
<dbReference type="Proteomes" id="UP001632038">
    <property type="component" value="Unassembled WGS sequence"/>
</dbReference>
<keyword evidence="2" id="KW-1185">Reference proteome</keyword>
<sequence>MWLDLMRRTSTWAGSYERVRERKIRPSTEEVTKDGHEDKYSVLPESLSNSWREMDTYSDSYLNEYTHGLLLINGQFDPKPWQLRRLAIHERGFCLDNEVKVLELASPALGF</sequence>
<organism evidence="1 2">
    <name type="scientific">Castilleja foliolosa</name>
    <dbReference type="NCBI Taxonomy" id="1961234"/>
    <lineage>
        <taxon>Eukaryota</taxon>
        <taxon>Viridiplantae</taxon>
        <taxon>Streptophyta</taxon>
        <taxon>Embryophyta</taxon>
        <taxon>Tracheophyta</taxon>
        <taxon>Spermatophyta</taxon>
        <taxon>Magnoliopsida</taxon>
        <taxon>eudicotyledons</taxon>
        <taxon>Gunneridae</taxon>
        <taxon>Pentapetalae</taxon>
        <taxon>asterids</taxon>
        <taxon>lamiids</taxon>
        <taxon>Lamiales</taxon>
        <taxon>Orobanchaceae</taxon>
        <taxon>Pedicularideae</taxon>
        <taxon>Castillejinae</taxon>
        <taxon>Castilleja</taxon>
    </lineage>
</organism>
<gene>
    <name evidence="1" type="ORF">CASFOL_038159</name>
</gene>
<name>A0ABD3BKU8_9LAMI</name>
<evidence type="ECO:0000313" key="2">
    <source>
        <dbReference type="Proteomes" id="UP001632038"/>
    </source>
</evidence>
<accession>A0ABD3BKU8</accession>
<protein>
    <submittedName>
        <fullName evidence="1">Uncharacterized protein</fullName>
    </submittedName>
</protein>
<proteinExistence type="predicted"/>
<comment type="caution">
    <text evidence="1">The sequence shown here is derived from an EMBL/GenBank/DDBJ whole genome shotgun (WGS) entry which is preliminary data.</text>
</comment>
<dbReference type="AlphaFoldDB" id="A0ABD3BKU8"/>